<dbReference type="InterPro" id="IPR014756">
    <property type="entry name" value="Ig_E-set"/>
</dbReference>
<comment type="similarity">
    <text evidence="1">Belongs to the transglutaminase superfamily. Transglutaminase family.</text>
</comment>
<name>A0A8X6YJ49_9ARAC</name>
<dbReference type="SUPFAM" id="SSF81296">
    <property type="entry name" value="E set domains"/>
    <property type="match status" value="1"/>
</dbReference>
<dbReference type="OrthoDB" id="6480604at2759"/>
<reference evidence="3" key="1">
    <citation type="submission" date="2020-08" db="EMBL/GenBank/DDBJ databases">
        <title>Multicomponent nature underlies the extraordinary mechanical properties of spider dragline silk.</title>
        <authorList>
            <person name="Kono N."/>
            <person name="Nakamura H."/>
            <person name="Mori M."/>
            <person name="Yoshida Y."/>
            <person name="Ohtoshi R."/>
            <person name="Malay A.D."/>
            <person name="Moran D.A.P."/>
            <person name="Tomita M."/>
            <person name="Numata K."/>
            <person name="Arakawa K."/>
        </authorList>
    </citation>
    <scope>NUCLEOTIDE SEQUENCE</scope>
</reference>
<dbReference type="Pfam" id="PF00868">
    <property type="entry name" value="Transglut_N"/>
    <property type="match status" value="1"/>
</dbReference>
<feature type="domain" description="Transglutaminase N-terminal" evidence="2">
    <location>
        <begin position="57"/>
        <end position="167"/>
    </location>
</feature>
<dbReference type="InterPro" id="IPR001102">
    <property type="entry name" value="Transglutaminase_N"/>
</dbReference>
<accession>A0A8X6YJ49</accession>
<evidence type="ECO:0000256" key="1">
    <source>
        <dbReference type="ARBA" id="ARBA00005968"/>
    </source>
</evidence>
<evidence type="ECO:0000313" key="4">
    <source>
        <dbReference type="Proteomes" id="UP000886998"/>
    </source>
</evidence>
<dbReference type="AlphaFoldDB" id="A0A8X6YJ49"/>
<evidence type="ECO:0000313" key="3">
    <source>
        <dbReference type="EMBL" id="GFY71507.1"/>
    </source>
</evidence>
<dbReference type="Proteomes" id="UP000886998">
    <property type="component" value="Unassembled WGS sequence"/>
</dbReference>
<dbReference type="PANTHER" id="PTHR11590">
    <property type="entry name" value="PROTEIN-GLUTAMINE GAMMA-GLUTAMYLTRANSFERASE"/>
    <property type="match status" value="1"/>
</dbReference>
<proteinExistence type="inferred from homology"/>
<dbReference type="PANTHER" id="PTHR11590:SF40">
    <property type="entry name" value="HEMOCYTE PROTEIN-GLUTAMINE GAMMA-GLUTAMYLTRANSFERASE-LIKE PROTEIN"/>
    <property type="match status" value="1"/>
</dbReference>
<dbReference type="GO" id="GO:0003810">
    <property type="term" value="F:protein-glutamine gamma-glutamyltransferase activity"/>
    <property type="evidence" value="ECO:0007669"/>
    <property type="project" value="TreeGrafter"/>
</dbReference>
<dbReference type="InterPro" id="IPR050779">
    <property type="entry name" value="Transglutaminase"/>
</dbReference>
<feature type="non-terminal residue" evidence="3">
    <location>
        <position position="197"/>
    </location>
</feature>
<dbReference type="EMBL" id="BMAV01018868">
    <property type="protein sequence ID" value="GFY71507.1"/>
    <property type="molecule type" value="Genomic_DNA"/>
</dbReference>
<gene>
    <name evidence="3" type="ORF">TNIN_376931</name>
</gene>
<evidence type="ECO:0000259" key="2">
    <source>
        <dbReference type="Pfam" id="PF00868"/>
    </source>
</evidence>
<comment type="caution">
    <text evidence="3">The sequence shown here is derived from an EMBL/GenBank/DDBJ whole genome shotgun (WGS) entry which is preliminary data.</text>
</comment>
<protein>
    <submittedName>
        <fullName evidence="3">Hemocyte protein-glutamine gamma-glutamyltransferase</fullName>
    </submittedName>
</protein>
<dbReference type="Gene3D" id="2.60.40.10">
    <property type="entry name" value="Immunoglobulins"/>
    <property type="match status" value="1"/>
</dbReference>
<keyword evidence="4" id="KW-1185">Reference proteome</keyword>
<sequence length="197" mass="22784">MARPNHFGRYTPIEHRTMKTFRREQYARLREDIDRKRRQIGVQPNVRVGPQPISVQGVELYPRENAKLHNTNLYELLDGKDSSLIIRRGQTFYMAIRFKKTFNPVLDSVLPSMQKGNLISLPITNQSSFTREKSMWDVRTHQHEGAIITIDVQVAGTAPVGVWKMKILSYVPGNMSSDPAVYEIPQNVYILFNPWSK</sequence>
<organism evidence="3 4">
    <name type="scientific">Trichonephila inaurata madagascariensis</name>
    <dbReference type="NCBI Taxonomy" id="2747483"/>
    <lineage>
        <taxon>Eukaryota</taxon>
        <taxon>Metazoa</taxon>
        <taxon>Ecdysozoa</taxon>
        <taxon>Arthropoda</taxon>
        <taxon>Chelicerata</taxon>
        <taxon>Arachnida</taxon>
        <taxon>Araneae</taxon>
        <taxon>Araneomorphae</taxon>
        <taxon>Entelegynae</taxon>
        <taxon>Araneoidea</taxon>
        <taxon>Nephilidae</taxon>
        <taxon>Trichonephila</taxon>
        <taxon>Trichonephila inaurata</taxon>
    </lineage>
</organism>
<dbReference type="InterPro" id="IPR013783">
    <property type="entry name" value="Ig-like_fold"/>
</dbReference>